<gene>
    <name evidence="6" type="ORF">A2840_02695</name>
</gene>
<dbReference type="SUPFAM" id="SSF56059">
    <property type="entry name" value="Glutathione synthetase ATP-binding domain-like"/>
    <property type="match status" value="1"/>
</dbReference>
<protein>
    <recommendedName>
        <fullName evidence="5">ATP-grasp domain-containing protein</fullName>
    </recommendedName>
</protein>
<dbReference type="InterPro" id="IPR005479">
    <property type="entry name" value="CPAse_ATP-bd"/>
</dbReference>
<reference evidence="6 7" key="1">
    <citation type="journal article" date="2016" name="Nat. Commun.">
        <title>Thousands of microbial genomes shed light on interconnected biogeochemical processes in an aquifer system.</title>
        <authorList>
            <person name="Anantharaman K."/>
            <person name="Brown C.T."/>
            <person name="Hug L.A."/>
            <person name="Sharon I."/>
            <person name="Castelle C.J."/>
            <person name="Probst A.J."/>
            <person name="Thomas B.C."/>
            <person name="Singh A."/>
            <person name="Wilkins M.J."/>
            <person name="Karaoz U."/>
            <person name="Brodie E.L."/>
            <person name="Williams K.H."/>
            <person name="Hubbard S.S."/>
            <person name="Banfield J.F."/>
        </authorList>
    </citation>
    <scope>NUCLEOTIDE SEQUENCE [LARGE SCALE GENOMIC DNA]</scope>
</reference>
<keyword evidence="3 4" id="KW-0067">ATP-binding</keyword>
<sequence length="339" mass="37654">MRTVLVTAAGGDIGQGVLTSLSLLDEKFRIITSDISPRAAGPYLGDRGYLVSPAKKDEQQFISRMVEICNAEKVDIVFICHEDEQFAFAKNREKFETQSSTYLMVQSLSTLEVTRDKAAFYKKLQAANIRTPKTVDPAEVKSLIQSIGFPLVVKPCGSSGSRNFSVVHDDKALSDVIAATPDAIVQEYITNDREEEYTVGIFMDNQSKSLGAIPILRTMRFGMTVWGMVDQYPDVVAVAVKAAEAVKAVGPTNVQLRRDKAGEVAVIEINARISSSSVFRSRLGFNEVRSSIEYFLDNKQPELKFEKAVVIRTWGDLIIPIDRYLQLEKDGVIDNKKEI</sequence>
<dbReference type="PANTHER" id="PTHR43585">
    <property type="entry name" value="FUMIPYRROLE BIOSYNTHESIS PROTEIN C"/>
    <property type="match status" value="1"/>
</dbReference>
<organism evidence="6 7">
    <name type="scientific">Candidatus Buchananbacteria bacterium RIFCSPHIGHO2_01_FULL_47_11b</name>
    <dbReference type="NCBI Taxonomy" id="1797537"/>
    <lineage>
        <taxon>Bacteria</taxon>
        <taxon>Candidatus Buchananiibacteriota</taxon>
    </lineage>
</organism>
<dbReference type="InterPro" id="IPR052032">
    <property type="entry name" value="ATP-dep_AA_Ligase"/>
</dbReference>
<dbReference type="Pfam" id="PF15632">
    <property type="entry name" value="ATPgrasp_Ter"/>
    <property type="match status" value="1"/>
</dbReference>
<dbReference type="InterPro" id="IPR048764">
    <property type="entry name" value="PylC_N"/>
</dbReference>
<dbReference type="AlphaFoldDB" id="A0A1G1Y3S8"/>
<dbReference type="Gene3D" id="3.30.470.20">
    <property type="entry name" value="ATP-grasp fold, B domain"/>
    <property type="match status" value="1"/>
</dbReference>
<name>A0A1G1Y3S8_9BACT</name>
<evidence type="ECO:0000256" key="1">
    <source>
        <dbReference type="ARBA" id="ARBA00022598"/>
    </source>
</evidence>
<proteinExistence type="predicted"/>
<keyword evidence="2 4" id="KW-0547">Nucleotide-binding</keyword>
<evidence type="ECO:0000256" key="2">
    <source>
        <dbReference type="ARBA" id="ARBA00022741"/>
    </source>
</evidence>
<dbReference type="Pfam" id="PF21360">
    <property type="entry name" value="PylC-like_N"/>
    <property type="match status" value="1"/>
</dbReference>
<evidence type="ECO:0000256" key="4">
    <source>
        <dbReference type="PROSITE-ProRule" id="PRU00409"/>
    </source>
</evidence>
<feature type="domain" description="ATP-grasp" evidence="5">
    <location>
        <begin position="121"/>
        <end position="296"/>
    </location>
</feature>
<dbReference type="PANTHER" id="PTHR43585:SF2">
    <property type="entry name" value="ATP-GRASP ENZYME FSQD"/>
    <property type="match status" value="1"/>
</dbReference>
<dbReference type="Gene3D" id="3.40.50.20">
    <property type="match status" value="1"/>
</dbReference>
<evidence type="ECO:0000259" key="5">
    <source>
        <dbReference type="PROSITE" id="PS50975"/>
    </source>
</evidence>
<dbReference type="InterPro" id="IPR013815">
    <property type="entry name" value="ATP_grasp_subdomain_1"/>
</dbReference>
<dbReference type="GO" id="GO:0046872">
    <property type="term" value="F:metal ion binding"/>
    <property type="evidence" value="ECO:0007669"/>
    <property type="project" value="InterPro"/>
</dbReference>
<dbReference type="NCBIfam" id="NF009402">
    <property type="entry name" value="PRK12767.1-1"/>
    <property type="match status" value="1"/>
</dbReference>
<dbReference type="Proteomes" id="UP000178385">
    <property type="component" value="Unassembled WGS sequence"/>
</dbReference>
<dbReference type="EMBL" id="MHIG01000028">
    <property type="protein sequence ID" value="OGY46844.1"/>
    <property type="molecule type" value="Genomic_DNA"/>
</dbReference>
<keyword evidence="1" id="KW-0436">Ligase</keyword>
<evidence type="ECO:0000256" key="3">
    <source>
        <dbReference type="ARBA" id="ARBA00022840"/>
    </source>
</evidence>
<dbReference type="GO" id="GO:0016874">
    <property type="term" value="F:ligase activity"/>
    <property type="evidence" value="ECO:0007669"/>
    <property type="project" value="UniProtKB-KW"/>
</dbReference>
<dbReference type="InterPro" id="IPR011761">
    <property type="entry name" value="ATP-grasp"/>
</dbReference>
<dbReference type="PROSITE" id="PS50975">
    <property type="entry name" value="ATP_GRASP"/>
    <property type="match status" value="1"/>
</dbReference>
<comment type="caution">
    <text evidence="6">The sequence shown here is derived from an EMBL/GenBank/DDBJ whole genome shotgun (WGS) entry which is preliminary data.</text>
</comment>
<dbReference type="PROSITE" id="PS00867">
    <property type="entry name" value="CPSASE_2"/>
    <property type="match status" value="1"/>
</dbReference>
<evidence type="ECO:0000313" key="6">
    <source>
        <dbReference type="EMBL" id="OGY46844.1"/>
    </source>
</evidence>
<evidence type="ECO:0000313" key="7">
    <source>
        <dbReference type="Proteomes" id="UP000178385"/>
    </source>
</evidence>
<dbReference type="Gene3D" id="3.30.1490.20">
    <property type="entry name" value="ATP-grasp fold, A domain"/>
    <property type="match status" value="1"/>
</dbReference>
<accession>A0A1G1Y3S8</accession>
<dbReference type="GO" id="GO:0005524">
    <property type="term" value="F:ATP binding"/>
    <property type="evidence" value="ECO:0007669"/>
    <property type="project" value="UniProtKB-UniRule"/>
</dbReference>